<organism evidence="2">
    <name type="scientific">viral metagenome</name>
    <dbReference type="NCBI Taxonomy" id="1070528"/>
    <lineage>
        <taxon>unclassified sequences</taxon>
        <taxon>metagenomes</taxon>
        <taxon>organismal metagenomes</taxon>
    </lineage>
</organism>
<keyword evidence="1" id="KW-0812">Transmembrane</keyword>
<feature type="transmembrane region" description="Helical" evidence="1">
    <location>
        <begin position="12"/>
        <end position="33"/>
    </location>
</feature>
<keyword evidence="1" id="KW-1133">Transmembrane helix</keyword>
<keyword evidence="1" id="KW-0472">Membrane</keyword>
<name>A0A6C0CEW8_9ZZZZ</name>
<protein>
    <submittedName>
        <fullName evidence="2">Uncharacterized protein</fullName>
    </submittedName>
</protein>
<dbReference type="AlphaFoldDB" id="A0A6C0CEW8"/>
<evidence type="ECO:0000256" key="1">
    <source>
        <dbReference type="SAM" id="Phobius"/>
    </source>
</evidence>
<dbReference type="EMBL" id="MN739403">
    <property type="protein sequence ID" value="QHT02847.1"/>
    <property type="molecule type" value="Genomic_DNA"/>
</dbReference>
<sequence length="102" mass="11869">MIDTKDIIDRLFYDSIGQIFLSSLFGISLALLFNRVCKENCVLYYAPRPDEVDGKIFRIEDGCFKYKVKPAKCNENPLNQYNGNLRPDNKITEKTFFDKIFA</sequence>
<evidence type="ECO:0000313" key="2">
    <source>
        <dbReference type="EMBL" id="QHT02847.1"/>
    </source>
</evidence>
<reference evidence="2" key="1">
    <citation type="journal article" date="2020" name="Nature">
        <title>Giant virus diversity and host interactions through global metagenomics.</title>
        <authorList>
            <person name="Schulz F."/>
            <person name="Roux S."/>
            <person name="Paez-Espino D."/>
            <person name="Jungbluth S."/>
            <person name="Walsh D.A."/>
            <person name="Denef V.J."/>
            <person name="McMahon K.D."/>
            <person name="Konstantinidis K.T."/>
            <person name="Eloe-Fadrosh E.A."/>
            <person name="Kyrpides N.C."/>
            <person name="Woyke T."/>
        </authorList>
    </citation>
    <scope>NUCLEOTIDE SEQUENCE</scope>
    <source>
        <strain evidence="2">GVMAG-M-3300020727-4</strain>
    </source>
</reference>
<proteinExistence type="predicted"/>
<accession>A0A6C0CEW8</accession>